<feature type="signal peptide" evidence="1">
    <location>
        <begin position="1"/>
        <end position="20"/>
    </location>
</feature>
<evidence type="ECO:0000313" key="4">
    <source>
        <dbReference type="Proteomes" id="UP001515480"/>
    </source>
</evidence>
<organism evidence="3 4">
    <name type="scientific">Prymnesium parvum</name>
    <name type="common">Toxic golden alga</name>
    <dbReference type="NCBI Taxonomy" id="97485"/>
    <lineage>
        <taxon>Eukaryota</taxon>
        <taxon>Haptista</taxon>
        <taxon>Haptophyta</taxon>
        <taxon>Prymnesiophyceae</taxon>
        <taxon>Prymnesiales</taxon>
        <taxon>Prymnesiaceae</taxon>
        <taxon>Prymnesium</taxon>
    </lineage>
</organism>
<dbReference type="AlphaFoldDB" id="A0AB34JA96"/>
<feature type="domain" description="NodB homology" evidence="2">
    <location>
        <begin position="81"/>
        <end position="270"/>
    </location>
</feature>
<dbReference type="SUPFAM" id="SSF88713">
    <property type="entry name" value="Glycoside hydrolase/deacetylase"/>
    <property type="match status" value="1"/>
</dbReference>
<dbReference type="GO" id="GO:0004099">
    <property type="term" value="F:chitin deacetylase activity"/>
    <property type="evidence" value="ECO:0007669"/>
    <property type="project" value="UniProtKB-ARBA"/>
</dbReference>
<feature type="chain" id="PRO_5044220111" description="NodB homology domain-containing protein" evidence="1">
    <location>
        <begin position="21"/>
        <end position="304"/>
    </location>
</feature>
<keyword evidence="1" id="KW-0732">Signal</keyword>
<dbReference type="Proteomes" id="UP001515480">
    <property type="component" value="Unassembled WGS sequence"/>
</dbReference>
<dbReference type="EMBL" id="JBGBPQ010000010">
    <property type="protein sequence ID" value="KAL1518614.1"/>
    <property type="molecule type" value="Genomic_DNA"/>
</dbReference>
<name>A0AB34JA96_PRYPA</name>
<sequence length="304" mass="33229">MWLALVGAVVLCAVLRKAVAGGAARAPPSGALTYVASQLTMGAQMLFWAILSEFSRLVARWLFLPASLCYYDVAAHPGVKGLVALTIDDAFCRGGEAESFIRQVQAALKAKQAKASFFCTLNFCREAWREREVAALLKDGHELCNHCVDDKPYDAASEVEFEQAFDATDAWIRKLNGGAACRWFRAPNGSLSAAMLQVLRRKGATSVLTDCYACDCHIPYPRFVAWAMCRRVTHGSILILHMPEKGFREWGLETLVLVLDGLQARGLRSVTLSELAAAAEPQSSVAPVAPVVRKRRLSKSPAKR</sequence>
<dbReference type="Pfam" id="PF01522">
    <property type="entry name" value="Polysacc_deac_1"/>
    <property type="match status" value="1"/>
</dbReference>
<proteinExistence type="predicted"/>
<gene>
    <name evidence="3" type="ORF">AB1Y20_002902</name>
</gene>
<comment type="caution">
    <text evidence="3">The sequence shown here is derived from an EMBL/GenBank/DDBJ whole genome shotgun (WGS) entry which is preliminary data.</text>
</comment>
<evidence type="ECO:0000313" key="3">
    <source>
        <dbReference type="EMBL" id="KAL1518614.1"/>
    </source>
</evidence>
<dbReference type="PANTHER" id="PTHR10587:SF137">
    <property type="entry name" value="4-DEOXY-4-FORMAMIDO-L-ARABINOSE-PHOSPHOUNDECAPRENOL DEFORMYLASE ARND-RELATED"/>
    <property type="match status" value="1"/>
</dbReference>
<reference evidence="3 4" key="1">
    <citation type="journal article" date="2024" name="Science">
        <title>Giant polyketide synthase enzymes in the biosynthesis of giant marine polyether toxins.</title>
        <authorList>
            <person name="Fallon T.R."/>
            <person name="Shende V.V."/>
            <person name="Wierzbicki I.H."/>
            <person name="Pendleton A.L."/>
            <person name="Watervoot N.F."/>
            <person name="Auber R.P."/>
            <person name="Gonzalez D.J."/>
            <person name="Wisecaver J.H."/>
            <person name="Moore B.S."/>
        </authorList>
    </citation>
    <scope>NUCLEOTIDE SEQUENCE [LARGE SCALE GENOMIC DNA]</scope>
    <source>
        <strain evidence="3 4">12B1</strain>
    </source>
</reference>
<dbReference type="InterPro" id="IPR002509">
    <property type="entry name" value="NODB_dom"/>
</dbReference>
<dbReference type="InterPro" id="IPR050248">
    <property type="entry name" value="Polysacc_deacetylase_ArnD"/>
</dbReference>
<dbReference type="PROSITE" id="PS51677">
    <property type="entry name" value="NODB"/>
    <property type="match status" value="1"/>
</dbReference>
<protein>
    <recommendedName>
        <fullName evidence="2">NodB homology domain-containing protein</fullName>
    </recommendedName>
</protein>
<evidence type="ECO:0000259" key="2">
    <source>
        <dbReference type="PROSITE" id="PS51677"/>
    </source>
</evidence>
<dbReference type="InterPro" id="IPR011330">
    <property type="entry name" value="Glyco_hydro/deAcase_b/a-brl"/>
</dbReference>
<evidence type="ECO:0000256" key="1">
    <source>
        <dbReference type="SAM" id="SignalP"/>
    </source>
</evidence>
<dbReference type="PANTHER" id="PTHR10587">
    <property type="entry name" value="GLYCOSYL TRANSFERASE-RELATED"/>
    <property type="match status" value="1"/>
</dbReference>
<dbReference type="GO" id="GO:0005975">
    <property type="term" value="P:carbohydrate metabolic process"/>
    <property type="evidence" value="ECO:0007669"/>
    <property type="project" value="InterPro"/>
</dbReference>
<keyword evidence="4" id="KW-1185">Reference proteome</keyword>
<dbReference type="Gene3D" id="3.20.20.370">
    <property type="entry name" value="Glycoside hydrolase/deacetylase"/>
    <property type="match status" value="1"/>
</dbReference>
<accession>A0AB34JA96</accession>